<dbReference type="PATRIC" id="fig|926566.3.peg.3162"/>
<dbReference type="GO" id="GO:0009252">
    <property type="term" value="P:peptidoglycan biosynthetic process"/>
    <property type="evidence" value="ECO:0007669"/>
    <property type="project" value="UniProtKB-UniRule"/>
</dbReference>
<dbReference type="SUPFAM" id="SSF56194">
    <property type="entry name" value="Uridine diphospho-N-Acetylenolpyruvylglucosamine reductase, MurB, C-terminal domain"/>
    <property type="match status" value="1"/>
</dbReference>
<dbReference type="Proteomes" id="UP000006056">
    <property type="component" value="Chromosome"/>
</dbReference>
<evidence type="ECO:0000256" key="4">
    <source>
        <dbReference type="ARBA" id="ARBA00004752"/>
    </source>
</evidence>
<keyword evidence="13 19" id="KW-0573">Peptidoglycan synthesis</keyword>
<keyword evidence="11 19" id="KW-0521">NADP</keyword>
<dbReference type="HOGENOM" id="CLU_035304_0_1_0"/>
<dbReference type="InterPro" id="IPR016169">
    <property type="entry name" value="FAD-bd_PCMH_sub2"/>
</dbReference>
<dbReference type="HAMAP" id="MF_00037">
    <property type="entry name" value="MurB"/>
    <property type="match status" value="1"/>
</dbReference>
<evidence type="ECO:0000256" key="13">
    <source>
        <dbReference type="ARBA" id="ARBA00022984"/>
    </source>
</evidence>
<dbReference type="InterPro" id="IPR003170">
    <property type="entry name" value="MurB"/>
</dbReference>
<dbReference type="RefSeq" id="WP_014786699.1">
    <property type="nucleotide sequence ID" value="NC_018014.1"/>
</dbReference>
<protein>
    <recommendedName>
        <fullName evidence="6 19">UDP-N-acetylenolpyruvoylglucosamine reductase</fullName>
        <ecNumber evidence="5 19">1.3.1.98</ecNumber>
    </recommendedName>
    <alternativeName>
        <fullName evidence="17 19">UDP-N-acetylmuramate dehydrogenase</fullName>
    </alternativeName>
</protein>
<feature type="active site" description="Proton donor" evidence="19">
    <location>
        <position position="252"/>
    </location>
</feature>
<dbReference type="EC" id="1.3.1.98" evidence="5 19"/>
<comment type="cofactor">
    <cofactor evidence="1 19">
        <name>FAD</name>
        <dbReference type="ChEBI" id="CHEBI:57692"/>
    </cofactor>
</comment>
<dbReference type="NCBIfam" id="NF000755">
    <property type="entry name" value="PRK00046.1"/>
    <property type="match status" value="1"/>
</dbReference>
<dbReference type="Pfam" id="PF02873">
    <property type="entry name" value="MurB_C"/>
    <property type="match status" value="1"/>
</dbReference>
<dbReference type="InterPro" id="IPR011601">
    <property type="entry name" value="MurB_C"/>
</dbReference>
<evidence type="ECO:0000256" key="18">
    <source>
        <dbReference type="ARBA" id="ARBA00048914"/>
    </source>
</evidence>
<reference evidence="21 22" key="1">
    <citation type="submission" date="2012-06" db="EMBL/GenBank/DDBJ databases">
        <title>Complete genome of Terriglobus roseus DSM 18391.</title>
        <authorList>
            <consortium name="US DOE Joint Genome Institute (JGI-PGF)"/>
            <person name="Lucas S."/>
            <person name="Copeland A."/>
            <person name="Lapidus A."/>
            <person name="Glavina del Rio T."/>
            <person name="Dalin E."/>
            <person name="Tice H."/>
            <person name="Bruce D."/>
            <person name="Goodwin L."/>
            <person name="Pitluck S."/>
            <person name="Peters L."/>
            <person name="Mikhailova N."/>
            <person name="Munk A.C.C."/>
            <person name="Kyrpides N."/>
            <person name="Mavromatis K."/>
            <person name="Ivanova N."/>
            <person name="Brettin T."/>
            <person name="Detter J.C."/>
            <person name="Han C."/>
            <person name="Larimer F."/>
            <person name="Land M."/>
            <person name="Hauser L."/>
            <person name="Markowitz V."/>
            <person name="Cheng J.-F."/>
            <person name="Hugenholtz P."/>
            <person name="Woyke T."/>
            <person name="Wu D."/>
            <person name="Brambilla E."/>
            <person name="Klenk H.-P."/>
            <person name="Eisen J.A."/>
        </authorList>
    </citation>
    <scope>NUCLEOTIDE SEQUENCE [LARGE SCALE GENOMIC DNA]</scope>
    <source>
        <strain evidence="22">DSM 18391 / NRRL B-41598 / KBS 63</strain>
    </source>
</reference>
<dbReference type="GO" id="GO:0051301">
    <property type="term" value="P:cell division"/>
    <property type="evidence" value="ECO:0007669"/>
    <property type="project" value="UniProtKB-KW"/>
</dbReference>
<dbReference type="Gene3D" id="3.90.78.10">
    <property type="entry name" value="UDP-N-acetylenolpyruvoylglucosamine reductase, C-terminal domain"/>
    <property type="match status" value="1"/>
</dbReference>
<dbReference type="GO" id="GO:0071949">
    <property type="term" value="F:FAD binding"/>
    <property type="evidence" value="ECO:0007669"/>
    <property type="project" value="InterPro"/>
</dbReference>
<evidence type="ECO:0000256" key="12">
    <source>
        <dbReference type="ARBA" id="ARBA00022960"/>
    </source>
</evidence>
<dbReference type="NCBIfam" id="NF010478">
    <property type="entry name" value="PRK13903.1"/>
    <property type="match status" value="1"/>
</dbReference>
<accession>I3ZJM0</accession>
<evidence type="ECO:0000256" key="19">
    <source>
        <dbReference type="HAMAP-Rule" id="MF_00037"/>
    </source>
</evidence>
<comment type="similarity">
    <text evidence="19">Belongs to the MurB family.</text>
</comment>
<evidence type="ECO:0000256" key="7">
    <source>
        <dbReference type="ARBA" id="ARBA00022490"/>
    </source>
</evidence>
<dbReference type="PANTHER" id="PTHR21071:SF4">
    <property type="entry name" value="UDP-N-ACETYLENOLPYRUVOYLGLUCOSAMINE REDUCTASE"/>
    <property type="match status" value="1"/>
</dbReference>
<dbReference type="STRING" id="926566.Terro_3219"/>
<dbReference type="PROSITE" id="PS51387">
    <property type="entry name" value="FAD_PCMH"/>
    <property type="match status" value="1"/>
</dbReference>
<keyword evidence="9 19" id="KW-0285">Flavoprotein</keyword>
<evidence type="ECO:0000256" key="3">
    <source>
        <dbReference type="ARBA" id="ARBA00004496"/>
    </source>
</evidence>
<dbReference type="KEGG" id="trs:Terro_3219"/>
<name>I3ZJM0_TERRK</name>
<feature type="domain" description="FAD-binding PCMH-type" evidence="20">
    <location>
        <begin position="16"/>
        <end position="189"/>
    </location>
</feature>
<dbReference type="Gene3D" id="3.30.465.10">
    <property type="match status" value="1"/>
</dbReference>
<evidence type="ECO:0000256" key="15">
    <source>
        <dbReference type="ARBA" id="ARBA00023306"/>
    </source>
</evidence>
<dbReference type="InterPro" id="IPR036318">
    <property type="entry name" value="FAD-bd_PCMH-like_sf"/>
</dbReference>
<evidence type="ECO:0000256" key="6">
    <source>
        <dbReference type="ARBA" id="ARBA00015188"/>
    </source>
</evidence>
<dbReference type="InterPro" id="IPR016167">
    <property type="entry name" value="FAD-bd_PCMH_sub1"/>
</dbReference>
<dbReference type="GO" id="GO:0008762">
    <property type="term" value="F:UDP-N-acetylmuramate dehydrogenase activity"/>
    <property type="evidence" value="ECO:0007669"/>
    <property type="project" value="UniProtKB-UniRule"/>
</dbReference>
<evidence type="ECO:0000256" key="17">
    <source>
        <dbReference type="ARBA" id="ARBA00031026"/>
    </source>
</evidence>
<evidence type="ECO:0000256" key="16">
    <source>
        <dbReference type="ARBA" id="ARBA00023316"/>
    </source>
</evidence>
<comment type="catalytic activity">
    <reaction evidence="18 19">
        <text>UDP-N-acetyl-alpha-D-muramate + NADP(+) = UDP-N-acetyl-3-O-(1-carboxyvinyl)-alpha-D-glucosamine + NADPH + H(+)</text>
        <dbReference type="Rhea" id="RHEA:12248"/>
        <dbReference type="ChEBI" id="CHEBI:15378"/>
        <dbReference type="ChEBI" id="CHEBI:57783"/>
        <dbReference type="ChEBI" id="CHEBI:58349"/>
        <dbReference type="ChEBI" id="CHEBI:68483"/>
        <dbReference type="ChEBI" id="CHEBI:70757"/>
        <dbReference type="EC" id="1.3.1.98"/>
    </reaction>
</comment>
<dbReference type="InterPro" id="IPR016166">
    <property type="entry name" value="FAD-bd_PCMH"/>
</dbReference>
<feature type="active site" evidence="19">
    <location>
        <position position="353"/>
    </location>
</feature>
<dbReference type="GO" id="GO:0005829">
    <property type="term" value="C:cytosol"/>
    <property type="evidence" value="ECO:0007669"/>
    <property type="project" value="TreeGrafter"/>
</dbReference>
<proteinExistence type="inferred from homology"/>
<evidence type="ECO:0000313" key="21">
    <source>
        <dbReference type="EMBL" id="AFL89438.1"/>
    </source>
</evidence>
<dbReference type="PANTHER" id="PTHR21071">
    <property type="entry name" value="UDP-N-ACETYLENOLPYRUVOYLGLUCOSAMINE REDUCTASE"/>
    <property type="match status" value="1"/>
</dbReference>
<comment type="pathway">
    <text evidence="4 19">Cell wall biogenesis; peptidoglycan biosynthesis.</text>
</comment>
<evidence type="ECO:0000256" key="1">
    <source>
        <dbReference type="ARBA" id="ARBA00001974"/>
    </source>
</evidence>
<organism evidence="21 22">
    <name type="scientific">Terriglobus roseus (strain DSM 18391 / NRRL B-41598 / KBS 63)</name>
    <dbReference type="NCBI Taxonomy" id="926566"/>
    <lineage>
        <taxon>Bacteria</taxon>
        <taxon>Pseudomonadati</taxon>
        <taxon>Acidobacteriota</taxon>
        <taxon>Terriglobia</taxon>
        <taxon>Terriglobales</taxon>
        <taxon>Acidobacteriaceae</taxon>
        <taxon>Terriglobus</taxon>
    </lineage>
</organism>
<gene>
    <name evidence="19" type="primary">murB</name>
    <name evidence="21" type="ordered locus">Terro_3219</name>
</gene>
<dbReference type="eggNOG" id="COG0812">
    <property type="taxonomic scope" value="Bacteria"/>
</dbReference>
<evidence type="ECO:0000313" key="22">
    <source>
        <dbReference type="Proteomes" id="UP000006056"/>
    </source>
</evidence>
<dbReference type="InterPro" id="IPR036635">
    <property type="entry name" value="MurB_C_sf"/>
</dbReference>
<keyword evidence="8 19" id="KW-0132">Cell division</keyword>
<evidence type="ECO:0000256" key="10">
    <source>
        <dbReference type="ARBA" id="ARBA00022827"/>
    </source>
</evidence>
<dbReference type="Gene3D" id="3.30.43.10">
    <property type="entry name" value="Uridine Diphospho-n-acetylenolpyruvylglucosamine Reductase, domain 2"/>
    <property type="match status" value="1"/>
</dbReference>
<dbReference type="GO" id="GO:0071555">
    <property type="term" value="P:cell wall organization"/>
    <property type="evidence" value="ECO:0007669"/>
    <property type="project" value="UniProtKB-KW"/>
</dbReference>
<keyword evidence="7 19" id="KW-0963">Cytoplasm</keyword>
<evidence type="ECO:0000256" key="5">
    <source>
        <dbReference type="ARBA" id="ARBA00012518"/>
    </source>
</evidence>
<sequence>MLIEEHVALAPFTTLGIGGPAKWFLTVTSEDDVAEAVRFARGCDLPLFVLGGGSNLLIADDGFPGVVLHMAIRRMEQEAMPEGHPLLRVGAGESWDGLVQFAVERDLAGMECLAGIPGTVGGTPVQNVGAYGQEVAETIAVVRCFDTQTQAFVELSNAECGFAYRTSIFNTTERGRYIVVRVDFRLRPDGAPKLAYADLRKHFGLLVAGVSDVTTPQALPSLAEVAEAVRTIRRGKGMVFDPADPNSRSAGSFFRNPIVSHEALLHASEVAGVGVDTVPHWPAGDGMVKLPAAWLLERAGFVRGFALGNAGISTRHTLALVNRGGATAADVIALRERIIADVRAQFEIELEQEPVSVG</sequence>
<dbReference type="EMBL" id="CP003379">
    <property type="protein sequence ID" value="AFL89438.1"/>
    <property type="molecule type" value="Genomic_DNA"/>
</dbReference>
<evidence type="ECO:0000256" key="14">
    <source>
        <dbReference type="ARBA" id="ARBA00023002"/>
    </source>
</evidence>
<feature type="active site" evidence="19">
    <location>
        <position position="165"/>
    </location>
</feature>
<dbReference type="GO" id="GO:0008360">
    <property type="term" value="P:regulation of cell shape"/>
    <property type="evidence" value="ECO:0007669"/>
    <property type="project" value="UniProtKB-KW"/>
</dbReference>
<evidence type="ECO:0000259" key="20">
    <source>
        <dbReference type="PROSITE" id="PS51387"/>
    </source>
</evidence>
<keyword evidence="16 19" id="KW-0961">Cell wall biogenesis/degradation</keyword>
<comment type="subcellular location">
    <subcellularLocation>
        <location evidence="3 19">Cytoplasm</location>
    </subcellularLocation>
</comment>
<keyword evidence="14 19" id="KW-0560">Oxidoreductase</keyword>
<dbReference type="SUPFAM" id="SSF56176">
    <property type="entry name" value="FAD-binding/transporter-associated domain-like"/>
    <property type="match status" value="1"/>
</dbReference>
<keyword evidence="12 19" id="KW-0133">Cell shape</keyword>
<evidence type="ECO:0000256" key="11">
    <source>
        <dbReference type="ARBA" id="ARBA00022857"/>
    </source>
</evidence>
<dbReference type="Pfam" id="PF01565">
    <property type="entry name" value="FAD_binding_4"/>
    <property type="match status" value="1"/>
</dbReference>
<evidence type="ECO:0000256" key="2">
    <source>
        <dbReference type="ARBA" id="ARBA00003921"/>
    </source>
</evidence>
<keyword evidence="15 19" id="KW-0131">Cell cycle</keyword>
<keyword evidence="10 19" id="KW-0274">FAD</keyword>
<evidence type="ECO:0000256" key="8">
    <source>
        <dbReference type="ARBA" id="ARBA00022618"/>
    </source>
</evidence>
<evidence type="ECO:0000256" key="9">
    <source>
        <dbReference type="ARBA" id="ARBA00022630"/>
    </source>
</evidence>
<dbReference type="InterPro" id="IPR006094">
    <property type="entry name" value="Oxid_FAD_bind_N"/>
</dbReference>
<dbReference type="AlphaFoldDB" id="I3ZJM0"/>
<comment type="function">
    <text evidence="2 19">Cell wall formation.</text>
</comment>
<dbReference type="OrthoDB" id="9804753at2"/>
<dbReference type="UniPathway" id="UPA00219"/>
<keyword evidence="22" id="KW-1185">Reference proteome</keyword>